<dbReference type="EMBL" id="BMAT01008980">
    <property type="protein sequence ID" value="GFR96184.1"/>
    <property type="molecule type" value="Genomic_DNA"/>
</dbReference>
<dbReference type="Gene3D" id="2.180.10.10">
    <property type="entry name" value="RHS repeat-associated core"/>
    <property type="match status" value="1"/>
</dbReference>
<evidence type="ECO:0000313" key="2">
    <source>
        <dbReference type="Proteomes" id="UP000762676"/>
    </source>
</evidence>
<protein>
    <submittedName>
        <fullName evidence="1">YD repeat</fullName>
    </submittedName>
</protein>
<dbReference type="Proteomes" id="UP000762676">
    <property type="component" value="Unassembled WGS sequence"/>
</dbReference>
<dbReference type="AlphaFoldDB" id="A0AAV4HEM9"/>
<proteinExistence type="predicted"/>
<evidence type="ECO:0000313" key="1">
    <source>
        <dbReference type="EMBL" id="GFR96184.1"/>
    </source>
</evidence>
<sequence length="176" mass="20605">MILEIQFWPALSYDNVYRVLEYTYDSVDRLLEYTYDSVDRVLEYTYDSVDRVLEYTYDSVDRLLELEYTYDSVGRLLEYTYDSVERVLEYTYDSVDRLLECNQDMAMPNDGERQGLTNSFRSQTGYGTAPLSSSTKKTTPKTRKFIAKKVLRTDTLVGLSLKYAVSVSLPHKYLNE</sequence>
<gene>
    <name evidence="1" type="ORF">ElyMa_004446800</name>
</gene>
<organism evidence="1 2">
    <name type="scientific">Elysia marginata</name>
    <dbReference type="NCBI Taxonomy" id="1093978"/>
    <lineage>
        <taxon>Eukaryota</taxon>
        <taxon>Metazoa</taxon>
        <taxon>Spiralia</taxon>
        <taxon>Lophotrochozoa</taxon>
        <taxon>Mollusca</taxon>
        <taxon>Gastropoda</taxon>
        <taxon>Heterobranchia</taxon>
        <taxon>Euthyneura</taxon>
        <taxon>Panpulmonata</taxon>
        <taxon>Sacoglossa</taxon>
        <taxon>Placobranchoidea</taxon>
        <taxon>Plakobranchidae</taxon>
        <taxon>Elysia</taxon>
    </lineage>
</organism>
<comment type="caution">
    <text evidence="1">The sequence shown here is derived from an EMBL/GenBank/DDBJ whole genome shotgun (WGS) entry which is preliminary data.</text>
</comment>
<accession>A0AAV4HEM9</accession>
<name>A0AAV4HEM9_9GAST</name>
<keyword evidence="2" id="KW-1185">Reference proteome</keyword>
<reference evidence="1 2" key="1">
    <citation type="journal article" date="2021" name="Elife">
        <title>Chloroplast acquisition without the gene transfer in kleptoplastic sea slugs, Plakobranchus ocellatus.</title>
        <authorList>
            <person name="Maeda T."/>
            <person name="Takahashi S."/>
            <person name="Yoshida T."/>
            <person name="Shimamura S."/>
            <person name="Takaki Y."/>
            <person name="Nagai Y."/>
            <person name="Toyoda A."/>
            <person name="Suzuki Y."/>
            <person name="Arimoto A."/>
            <person name="Ishii H."/>
            <person name="Satoh N."/>
            <person name="Nishiyama T."/>
            <person name="Hasebe M."/>
            <person name="Maruyama T."/>
            <person name="Minagawa J."/>
            <person name="Obokata J."/>
            <person name="Shigenobu S."/>
        </authorList>
    </citation>
    <scope>NUCLEOTIDE SEQUENCE [LARGE SCALE GENOMIC DNA]</scope>
</reference>